<dbReference type="Proteomes" id="UP000199600">
    <property type="component" value="Unassembled WGS sequence"/>
</dbReference>
<accession>A0A1A8XGP9</accession>
<sequence>MDLEALANFGWREALVAIIAILVLYVVVVFLRLRRLRRAKSGSTVPDPLVVRAAVAAYARASEPTLEDSPSSPVPLAEPSEAAFPWNEPPPEIPGQKLIESLEREIAQLRREVGGLRAEVLVLREKQQRELAQSQVTQNASPLYSDAMQLALQGQSAVTISHHCGISRAEAELVVALVRNRED</sequence>
<evidence type="ECO:0000256" key="3">
    <source>
        <dbReference type="SAM" id="Phobius"/>
    </source>
</evidence>
<dbReference type="Pfam" id="PF10975">
    <property type="entry name" value="DUF2802"/>
    <property type="match status" value="1"/>
</dbReference>
<dbReference type="InterPro" id="IPR021244">
    <property type="entry name" value="DUF2802"/>
</dbReference>
<protein>
    <recommendedName>
        <fullName evidence="6">DUF2802 domain-containing protein</fullName>
    </recommendedName>
</protein>
<reference evidence="4 5" key="1">
    <citation type="submission" date="2016-06" db="EMBL/GenBank/DDBJ databases">
        <authorList>
            <person name="Kjaerup R.B."/>
            <person name="Dalgaard T.S."/>
            <person name="Juul-Madsen H.R."/>
        </authorList>
    </citation>
    <scope>NUCLEOTIDE SEQUENCE [LARGE SCALE GENOMIC DNA]</scope>
    <source>
        <strain evidence="4">2</strain>
    </source>
</reference>
<keyword evidence="5" id="KW-1185">Reference proteome</keyword>
<dbReference type="EMBL" id="FLQY01000010">
    <property type="protein sequence ID" value="SBT03542.1"/>
    <property type="molecule type" value="Genomic_DNA"/>
</dbReference>
<feature type="region of interest" description="Disordered" evidence="2">
    <location>
        <begin position="62"/>
        <end position="89"/>
    </location>
</feature>
<gene>
    <name evidence="4" type="ORF">PROAA_1070011</name>
</gene>
<dbReference type="AlphaFoldDB" id="A0A1A8XGP9"/>
<keyword evidence="1" id="KW-0175">Coiled coil</keyword>
<proteinExistence type="predicted"/>
<keyword evidence="3" id="KW-1133">Transmembrane helix</keyword>
<evidence type="ECO:0000313" key="4">
    <source>
        <dbReference type="EMBL" id="SBT03542.1"/>
    </source>
</evidence>
<evidence type="ECO:0008006" key="6">
    <source>
        <dbReference type="Google" id="ProtNLM"/>
    </source>
</evidence>
<keyword evidence="3" id="KW-0472">Membrane</keyword>
<organism evidence="4 5">
    <name type="scientific">Candidatus Propionivibrio aalborgensis</name>
    <dbReference type="NCBI Taxonomy" id="1860101"/>
    <lineage>
        <taxon>Bacteria</taxon>
        <taxon>Pseudomonadati</taxon>
        <taxon>Pseudomonadota</taxon>
        <taxon>Betaproteobacteria</taxon>
        <taxon>Rhodocyclales</taxon>
        <taxon>Rhodocyclaceae</taxon>
        <taxon>Propionivibrio</taxon>
    </lineage>
</organism>
<dbReference type="RefSeq" id="WP_186409471.1">
    <property type="nucleotide sequence ID" value="NZ_FLQY01000010.1"/>
</dbReference>
<evidence type="ECO:0000256" key="2">
    <source>
        <dbReference type="SAM" id="MobiDB-lite"/>
    </source>
</evidence>
<evidence type="ECO:0000313" key="5">
    <source>
        <dbReference type="Proteomes" id="UP000199600"/>
    </source>
</evidence>
<evidence type="ECO:0000256" key="1">
    <source>
        <dbReference type="SAM" id="Coils"/>
    </source>
</evidence>
<name>A0A1A8XGP9_9RHOO</name>
<feature type="transmembrane region" description="Helical" evidence="3">
    <location>
        <begin position="14"/>
        <end position="33"/>
    </location>
</feature>
<keyword evidence="3" id="KW-0812">Transmembrane</keyword>
<feature type="coiled-coil region" evidence="1">
    <location>
        <begin position="99"/>
        <end position="126"/>
    </location>
</feature>